<accession>A0A2T6C8B4</accession>
<keyword evidence="1" id="KW-0812">Transmembrane</keyword>
<dbReference type="OrthoDB" id="9759894at2"/>
<dbReference type="Pfam" id="PF06808">
    <property type="entry name" value="DctM"/>
    <property type="match status" value="2"/>
</dbReference>
<proteinExistence type="predicted"/>
<dbReference type="Proteomes" id="UP000244240">
    <property type="component" value="Unassembled WGS sequence"/>
</dbReference>
<feature type="transmembrane region" description="Helical" evidence="1">
    <location>
        <begin position="671"/>
        <end position="700"/>
    </location>
</feature>
<organism evidence="3 4">
    <name type="scientific">Melghirimyces profundicolus</name>
    <dbReference type="NCBI Taxonomy" id="1242148"/>
    <lineage>
        <taxon>Bacteria</taxon>
        <taxon>Bacillati</taxon>
        <taxon>Bacillota</taxon>
        <taxon>Bacilli</taxon>
        <taxon>Bacillales</taxon>
        <taxon>Thermoactinomycetaceae</taxon>
        <taxon>Melghirimyces</taxon>
    </lineage>
</organism>
<feature type="transmembrane region" description="Helical" evidence="1">
    <location>
        <begin position="281"/>
        <end position="306"/>
    </location>
</feature>
<dbReference type="PANTHER" id="PTHR43849">
    <property type="entry name" value="BLL3936 PROTEIN"/>
    <property type="match status" value="1"/>
</dbReference>
<comment type="caution">
    <text evidence="3">The sequence shown here is derived from an EMBL/GenBank/DDBJ whole genome shotgun (WGS) entry which is preliminary data.</text>
</comment>
<feature type="transmembrane region" description="Helical" evidence="1">
    <location>
        <begin position="96"/>
        <end position="115"/>
    </location>
</feature>
<dbReference type="Pfam" id="PF11874">
    <property type="entry name" value="DUF3394"/>
    <property type="match status" value="1"/>
</dbReference>
<feature type="transmembrane region" description="Helical" evidence="1">
    <location>
        <begin position="192"/>
        <end position="215"/>
    </location>
</feature>
<feature type="transmembrane region" description="Helical" evidence="1">
    <location>
        <begin position="36"/>
        <end position="55"/>
    </location>
</feature>
<gene>
    <name evidence="3" type="ORF">C8P63_10253</name>
</gene>
<keyword evidence="1" id="KW-0472">Membrane</keyword>
<keyword evidence="4" id="KW-1185">Reference proteome</keyword>
<feature type="transmembrane region" description="Helical" evidence="1">
    <location>
        <begin position="413"/>
        <end position="429"/>
    </location>
</feature>
<keyword evidence="1" id="KW-1133">Transmembrane helix</keyword>
<feature type="transmembrane region" description="Helical" evidence="1">
    <location>
        <begin position="480"/>
        <end position="505"/>
    </location>
</feature>
<feature type="transmembrane region" description="Helical" evidence="1">
    <location>
        <begin position="121"/>
        <end position="140"/>
    </location>
</feature>
<feature type="transmembrane region" description="Helical" evidence="1">
    <location>
        <begin position="67"/>
        <end position="84"/>
    </location>
</feature>
<feature type="transmembrane region" description="Helical" evidence="1">
    <location>
        <begin position="569"/>
        <end position="592"/>
    </location>
</feature>
<dbReference type="RefSeq" id="WP_108021632.1">
    <property type="nucleotide sequence ID" value="NZ_QBKR01000002.1"/>
</dbReference>
<dbReference type="NCBIfam" id="TIGR02123">
    <property type="entry name" value="TRAP_fused"/>
    <property type="match status" value="1"/>
</dbReference>
<feature type="domain" description="TRAP C4-dicarboxylate transport system permease DctM subunit" evidence="2">
    <location>
        <begin position="404"/>
        <end position="631"/>
    </location>
</feature>
<dbReference type="AlphaFoldDB" id="A0A2T6C8B4"/>
<evidence type="ECO:0000259" key="2">
    <source>
        <dbReference type="Pfam" id="PF06808"/>
    </source>
</evidence>
<dbReference type="InterPro" id="IPR011853">
    <property type="entry name" value="TRAP_DctM-Dct_fused"/>
</dbReference>
<sequence>MNRNSRQEPGLQGDDDAQKILEKYDREQRFRKKLGWFKPIVTVLAVGLTLFQLYTAFFGTLQSQLQRAPHLSVALALIFLLYPWRKGKTGNGVPWYDVVLAALALGAGAYHVLYYEELVNRYLYSNTDIAVAIIGVLLTLEGARRVVGLPLTAVASAALLYAYFGPYIPGFAQHQGFDVERISTFMFLGSEAILGIPIAISSTFIFLFLFFGVVLRYTGVSRFFNDLAFAITGRMVGGPAKAAVVASALQGTVTGSSVANTVGSGSFTIPMMKKAGYRPEFAAAVEASASTGGQLMPPIMGAAAFLMIEFTGIQYGQIALAALVPALLYFAGIFIAVHLESKKIGILGMRAGEIPKIKNVLLNQGHLLLPLLAIIGVLISGQSPIRAALIAIIMAVTVSVFQGVRFREALAQRWYMLVPLLLLMAWMTSPGSMPSFISQGTAVKGLLILLSATVLFNQFRKGSGVTLRDVLAIMEEGARTALGVIVACGAAGIIVGVVTLTGVGLKMAGGIISLAGGILLLTMLFTMIACILLGMGVPTTANYVIMATMAAPALLKFDVGGVEIPVIAAHLFVFYFGIVADITPPVALAAYAGSGIAKSNPFKTGVTATKVAIGAFLIPYIFVYNPVLVLEGATWWSLPLAFVTALIGMLGVSAAMMGYYRTHTRMWERIFLFVGGLTLIVPDLLTDGIGLVILGLLYLLQMKRKSPDRPASLSA</sequence>
<dbReference type="EMBL" id="QBKR01000002">
    <property type="protein sequence ID" value="PTX64560.1"/>
    <property type="molecule type" value="Genomic_DNA"/>
</dbReference>
<dbReference type="PANTHER" id="PTHR43849:SF2">
    <property type="entry name" value="BLL3936 PROTEIN"/>
    <property type="match status" value="1"/>
</dbReference>
<dbReference type="InterPro" id="IPR010656">
    <property type="entry name" value="DctM"/>
</dbReference>
<feature type="transmembrane region" description="Helical" evidence="1">
    <location>
        <begin position="385"/>
        <end position="401"/>
    </location>
</feature>
<protein>
    <submittedName>
        <fullName evidence="3">TRAP transporter 4TM/12TM fusion protein</fullName>
    </submittedName>
</protein>
<evidence type="ECO:0000313" key="3">
    <source>
        <dbReference type="EMBL" id="PTX64560.1"/>
    </source>
</evidence>
<evidence type="ECO:0000313" key="4">
    <source>
        <dbReference type="Proteomes" id="UP000244240"/>
    </source>
</evidence>
<feature type="transmembrane region" description="Helical" evidence="1">
    <location>
        <begin position="147"/>
        <end position="164"/>
    </location>
</feature>
<feature type="transmembrane region" description="Helical" evidence="1">
    <location>
        <begin position="360"/>
        <end position="379"/>
    </location>
</feature>
<dbReference type="InterPro" id="IPR021814">
    <property type="entry name" value="DUF3394"/>
</dbReference>
<feature type="transmembrane region" description="Helical" evidence="1">
    <location>
        <begin position="604"/>
        <end position="623"/>
    </location>
</feature>
<reference evidence="3 4" key="1">
    <citation type="submission" date="2018-04" db="EMBL/GenBank/DDBJ databases">
        <title>Genomic Encyclopedia of Archaeal and Bacterial Type Strains, Phase II (KMG-II): from individual species to whole genera.</title>
        <authorList>
            <person name="Goeker M."/>
        </authorList>
    </citation>
    <scope>NUCLEOTIDE SEQUENCE [LARGE SCALE GENOMIC DNA]</scope>
    <source>
        <strain evidence="3 4">DSM 45787</strain>
    </source>
</reference>
<evidence type="ECO:0000256" key="1">
    <source>
        <dbReference type="SAM" id="Phobius"/>
    </source>
</evidence>
<feature type="transmembrane region" description="Helical" evidence="1">
    <location>
        <begin position="511"/>
        <end position="533"/>
    </location>
</feature>
<feature type="transmembrane region" description="Helical" evidence="1">
    <location>
        <begin position="318"/>
        <end position="339"/>
    </location>
</feature>
<name>A0A2T6C8B4_9BACL</name>
<feature type="transmembrane region" description="Helical" evidence="1">
    <location>
        <begin position="635"/>
        <end position="659"/>
    </location>
</feature>
<feature type="domain" description="TRAP C4-dicarboxylate transport system permease DctM subunit" evidence="2">
    <location>
        <begin position="135"/>
        <end position="403"/>
    </location>
</feature>
<feature type="transmembrane region" description="Helical" evidence="1">
    <location>
        <begin position="441"/>
        <end position="459"/>
    </location>
</feature>